<keyword evidence="1" id="KW-0472">Membrane</keyword>
<keyword evidence="1" id="KW-0812">Transmembrane</keyword>
<evidence type="ECO:0000256" key="1">
    <source>
        <dbReference type="SAM" id="Phobius"/>
    </source>
</evidence>
<reference evidence="3" key="1">
    <citation type="submission" date="2018-12" db="EMBL/GenBank/DDBJ databases">
        <title>Tengunoibacter tsumagoiensis gen. nov., sp. nov., Dictyobacter kobayashii sp. nov., D. alpinus sp. nov., and D. joshuensis sp. nov. and description of Dictyobacteraceae fam. nov. within the order Ktedonobacterales isolated from Tengu-no-mugimeshi.</title>
        <authorList>
            <person name="Wang C.M."/>
            <person name="Zheng Y."/>
            <person name="Sakai Y."/>
            <person name="Toyoda A."/>
            <person name="Minakuchi Y."/>
            <person name="Abe K."/>
            <person name="Yokota A."/>
            <person name="Yabe S."/>
        </authorList>
    </citation>
    <scope>NUCLEOTIDE SEQUENCE [LARGE SCALE GENOMIC DNA]</scope>
    <source>
        <strain evidence="3">Uno3</strain>
    </source>
</reference>
<proteinExistence type="predicted"/>
<feature type="transmembrane region" description="Helical" evidence="1">
    <location>
        <begin position="111"/>
        <end position="133"/>
    </location>
</feature>
<dbReference type="OrthoDB" id="166728at2"/>
<gene>
    <name evidence="2" type="ORF">KTT_37120</name>
</gene>
<evidence type="ECO:0000313" key="2">
    <source>
        <dbReference type="EMBL" id="GCE13853.1"/>
    </source>
</evidence>
<name>A0A402A3X9_9CHLR</name>
<evidence type="ECO:0000313" key="3">
    <source>
        <dbReference type="Proteomes" id="UP000287352"/>
    </source>
</evidence>
<comment type="caution">
    <text evidence="2">The sequence shown here is derived from an EMBL/GenBank/DDBJ whole genome shotgun (WGS) entry which is preliminary data.</text>
</comment>
<dbReference type="AlphaFoldDB" id="A0A402A3X9"/>
<organism evidence="2 3">
    <name type="scientific">Tengunoibacter tsumagoiensis</name>
    <dbReference type="NCBI Taxonomy" id="2014871"/>
    <lineage>
        <taxon>Bacteria</taxon>
        <taxon>Bacillati</taxon>
        <taxon>Chloroflexota</taxon>
        <taxon>Ktedonobacteria</taxon>
        <taxon>Ktedonobacterales</taxon>
        <taxon>Dictyobacteraceae</taxon>
        <taxon>Tengunoibacter</taxon>
    </lineage>
</organism>
<keyword evidence="1" id="KW-1133">Transmembrane helix</keyword>
<protein>
    <submittedName>
        <fullName evidence="2">Uncharacterized protein</fullName>
    </submittedName>
</protein>
<accession>A0A402A3X9</accession>
<dbReference type="Proteomes" id="UP000287352">
    <property type="component" value="Unassembled WGS sequence"/>
</dbReference>
<keyword evidence="3" id="KW-1185">Reference proteome</keyword>
<dbReference type="EMBL" id="BIFR01000001">
    <property type="protein sequence ID" value="GCE13853.1"/>
    <property type="molecule type" value="Genomic_DNA"/>
</dbReference>
<dbReference type="RefSeq" id="WP_126581346.1">
    <property type="nucleotide sequence ID" value="NZ_BIFR01000001.1"/>
</dbReference>
<sequence length="135" mass="15626">MKQKFEQRVFTASEVAEYEYCPLVWWYEQYEPLVNVNDEDLFAYLVEMEEDYGAQAPALPEYQVTEHLLVRRGAFEQGRQQHQDHAAEVEALHEITEEQNAQPGLHHKMRLLVTILICIVGLAALFILAALLAPR</sequence>